<gene>
    <name evidence="1" type="ORF">A2319_04295</name>
</gene>
<proteinExistence type="predicted"/>
<dbReference type="EMBL" id="MHKI01000006">
    <property type="protein sequence ID" value="OGY87642.1"/>
    <property type="molecule type" value="Genomic_DNA"/>
</dbReference>
<sequence length="680" mass="77089">MRIEKLHREQEHGDLEQRVREYTRQVLFSLTATTSEPAAVLTSAQEHLRAITDKTAADNDDAFHTAQAVFIDEVLNLTEAAMRLDSTPHIQAYQTFSQALIASPASPLPDLPLAHRFDISAKIDRSVHLSYLQPATAQSLTHACANELPQNSEQLAQLIKKYDVPEALAAINLLQRVHGGADNIDVATAYQTIMRDIEKTATHPFIQTAAKSAQSPIENAPTQPLPQVITRHAIPFLGKADPDRLRILFKYIQQPEMREFVEQQIHADFAEISLAGKLYTFDFLAQNDSHILQRVFRVTEQAALNKNTFFENFLLGAYDPSFPERLLQTAEKISPEFMNRLNERFQAIITQHLRSLEQETERFFAHPEDMTSFNPSRVTQQMYVQATQLFTEILALAQTQQAETPQIQQLFQKVEAQAFIFKNMCSAAFADNPDLTLLDISALSVEELSWQETTAIKSRLLAIAQENFPAIPSIVEGLRAILYATDKKTTEKNRFIIVRKEKEIIAFLRIEDRGAEQFVASFNVPAEWQSSGMGGKTALYCLQILQEHHTVRANMILAEPIAARYIDLGFIGYHLRDAGDTRLIDIVKQKEPRAYRLPRFHDSLKNLYQQQAKNGTDIQLLIDQQAPTIILPPGTSDQIKQYEPIMEKLLNVHGYELTRYTHNDNNTEYIIGLEKADVAT</sequence>
<comment type="caution">
    <text evidence="1">The sequence shown here is derived from an EMBL/GenBank/DDBJ whole genome shotgun (WGS) entry which is preliminary data.</text>
</comment>
<reference evidence="1 2" key="1">
    <citation type="journal article" date="2016" name="Nat. Commun.">
        <title>Thousands of microbial genomes shed light on interconnected biogeochemical processes in an aquifer system.</title>
        <authorList>
            <person name="Anantharaman K."/>
            <person name="Brown C.T."/>
            <person name="Hug L.A."/>
            <person name="Sharon I."/>
            <person name="Castelle C.J."/>
            <person name="Probst A.J."/>
            <person name="Thomas B.C."/>
            <person name="Singh A."/>
            <person name="Wilkins M.J."/>
            <person name="Karaoz U."/>
            <person name="Brodie E.L."/>
            <person name="Williams K.H."/>
            <person name="Hubbard S.S."/>
            <person name="Banfield J.F."/>
        </authorList>
    </citation>
    <scope>NUCLEOTIDE SEQUENCE [LARGE SCALE GENOMIC DNA]</scope>
</reference>
<dbReference type="Proteomes" id="UP000176420">
    <property type="component" value="Unassembled WGS sequence"/>
</dbReference>
<evidence type="ECO:0000313" key="1">
    <source>
        <dbReference type="EMBL" id="OGY87642.1"/>
    </source>
</evidence>
<evidence type="ECO:0000313" key="2">
    <source>
        <dbReference type="Proteomes" id="UP000176420"/>
    </source>
</evidence>
<dbReference type="AlphaFoldDB" id="A0A1G2BES2"/>
<name>A0A1G2BES2_9BACT</name>
<accession>A0A1G2BES2</accession>
<protein>
    <submittedName>
        <fullName evidence="1">Uncharacterized protein</fullName>
    </submittedName>
</protein>
<organism evidence="1 2">
    <name type="scientific">Candidatus Kerfeldbacteria bacterium RIFOXYB2_FULL_38_14</name>
    <dbReference type="NCBI Taxonomy" id="1798547"/>
    <lineage>
        <taxon>Bacteria</taxon>
        <taxon>Candidatus Kerfeldiibacteriota</taxon>
    </lineage>
</organism>